<dbReference type="Proteomes" id="UP000534677">
    <property type="component" value="Unassembled WGS sequence"/>
</dbReference>
<dbReference type="EMBL" id="JAAXCZ010000009">
    <property type="protein sequence ID" value="MBC2382873.1"/>
    <property type="molecule type" value="Genomic_DNA"/>
</dbReference>
<dbReference type="Proteomes" id="UP000520513">
    <property type="component" value="Unassembled WGS sequence"/>
</dbReference>
<dbReference type="AlphaFoldDB" id="A0A7X1AKK3"/>
<organism evidence="4 6">
    <name type="scientific">Pseudomonas cremoris</name>
    <dbReference type="NCBI Taxonomy" id="2724178"/>
    <lineage>
        <taxon>Bacteria</taxon>
        <taxon>Pseudomonadati</taxon>
        <taxon>Pseudomonadota</taxon>
        <taxon>Gammaproteobacteria</taxon>
        <taxon>Pseudomonadales</taxon>
        <taxon>Pseudomonadaceae</taxon>
        <taxon>Pseudomonas</taxon>
    </lineage>
</organism>
<proteinExistence type="predicted"/>
<dbReference type="PANTHER" id="PTHR12526">
    <property type="entry name" value="GLYCOSYLTRANSFERASE"/>
    <property type="match status" value="1"/>
</dbReference>
<dbReference type="RefSeq" id="WP_185708742.1">
    <property type="nucleotide sequence ID" value="NZ_JAAXCY010000003.1"/>
</dbReference>
<sequence length="410" mass="45349">MAVRVLLLTQWFDPEPTFKGMIFARELVKQGLQVEVVTGFPNYPGGKIYPGYKVRLLQREVIDGVFVTRLPLYPSHGQSGLGRIFNYVSFAAASLFYGLFLAKRADVIYAYHPPLTVGFAASIIRFFRRIPVVYDVQDMWPDTLRATGMFSNERALKIVSKGCKWVYKSVDHIAVLSPGFKRLLIERDVPREKIEVIYNWCAEDTITDSDGSLPTGFPDSSTFRVLFAGNMGKAQALDSVLEAARILQAKNTAVTFVFLGGGVEVASLKKKAADYEIHNVVFLAAVPMSQVGNYLSSADALLVHLKKDPLFTITIPSKTQAYMAAGKPLLMAVDGDAADLVSQAQCGVTAQSEDPESMVMAVDSLIAAAPIDRKVMAENGRRYYRENLSLEKGVQAFASIFHQLALRKRR</sequence>
<name>A0A7X1AKK3_9PSED</name>
<evidence type="ECO:0000313" key="4">
    <source>
        <dbReference type="EMBL" id="MBC2406304.1"/>
    </source>
</evidence>
<keyword evidence="4" id="KW-0808">Transferase</keyword>
<keyword evidence="7" id="KW-1185">Reference proteome</keyword>
<dbReference type="InterPro" id="IPR028098">
    <property type="entry name" value="Glyco_trans_4-like_N"/>
</dbReference>
<evidence type="ECO:0000259" key="1">
    <source>
        <dbReference type="Pfam" id="PF00534"/>
    </source>
</evidence>
<evidence type="ECO:0000313" key="6">
    <source>
        <dbReference type="Proteomes" id="UP000520513"/>
    </source>
</evidence>
<dbReference type="EMBL" id="JAAXCY010000003">
    <property type="protein sequence ID" value="MBC2406304.1"/>
    <property type="molecule type" value="Genomic_DNA"/>
</dbReference>
<dbReference type="SUPFAM" id="SSF53756">
    <property type="entry name" value="UDP-Glycosyltransferase/glycogen phosphorylase"/>
    <property type="match status" value="1"/>
</dbReference>
<accession>A0A7X1AKK3</accession>
<evidence type="ECO:0000313" key="7">
    <source>
        <dbReference type="Proteomes" id="UP000534677"/>
    </source>
</evidence>
<comment type="caution">
    <text evidence="4">The sequence shown here is derived from an EMBL/GenBank/DDBJ whole genome shotgun (WGS) entry which is preliminary data.</text>
</comment>
<dbReference type="Gene3D" id="3.40.50.2000">
    <property type="entry name" value="Glycogen Phosphorylase B"/>
    <property type="match status" value="2"/>
</dbReference>
<reference evidence="6 7" key="1">
    <citation type="submission" date="2020-04" db="EMBL/GenBank/DDBJ databases">
        <title>Pseudomonas crami sp. nov., a novel proteolytic bacterial species isolated from cream.</title>
        <authorList>
            <person name="Hofmann K."/>
            <person name="Woller A."/>
            <person name="Huptas C."/>
            <person name="Wenning M."/>
            <person name="Scherer S."/>
            <person name="Doll E.V."/>
        </authorList>
    </citation>
    <scope>NUCLEOTIDE SEQUENCE [LARGE SCALE GENOMIC DNA]</scope>
    <source>
        <strain evidence="3 7">WS 5096</strain>
        <strain evidence="4 6">WS 5106</strain>
    </source>
</reference>
<dbReference type="EMBL" id="JAAXCY010000004">
    <property type="protein sequence ID" value="MBC2406940.1"/>
    <property type="molecule type" value="Genomic_DNA"/>
</dbReference>
<dbReference type="Pfam" id="PF00534">
    <property type="entry name" value="Glycos_transf_1"/>
    <property type="match status" value="1"/>
</dbReference>
<evidence type="ECO:0000259" key="2">
    <source>
        <dbReference type="Pfam" id="PF13579"/>
    </source>
</evidence>
<dbReference type="CDD" id="cd03794">
    <property type="entry name" value="GT4_WbuB-like"/>
    <property type="match status" value="1"/>
</dbReference>
<dbReference type="GO" id="GO:0016757">
    <property type="term" value="F:glycosyltransferase activity"/>
    <property type="evidence" value="ECO:0007669"/>
    <property type="project" value="InterPro"/>
</dbReference>
<feature type="domain" description="Glycosyl transferase family 1" evidence="1">
    <location>
        <begin position="223"/>
        <end position="382"/>
    </location>
</feature>
<gene>
    <name evidence="3" type="ORF">HF209_18180</name>
    <name evidence="4" type="ORF">HF257_09850</name>
    <name evidence="5" type="ORF">HF257_13075</name>
</gene>
<dbReference type="Pfam" id="PF13579">
    <property type="entry name" value="Glyco_trans_4_4"/>
    <property type="match status" value="1"/>
</dbReference>
<evidence type="ECO:0000313" key="3">
    <source>
        <dbReference type="EMBL" id="MBC2382873.1"/>
    </source>
</evidence>
<evidence type="ECO:0000313" key="5">
    <source>
        <dbReference type="EMBL" id="MBC2406940.1"/>
    </source>
</evidence>
<dbReference type="InterPro" id="IPR001296">
    <property type="entry name" value="Glyco_trans_1"/>
</dbReference>
<protein>
    <submittedName>
        <fullName evidence="4">Glycosyltransferase family 4 protein</fullName>
    </submittedName>
</protein>
<feature type="domain" description="Glycosyltransferase subfamily 4-like N-terminal" evidence="2">
    <location>
        <begin position="24"/>
        <end position="200"/>
    </location>
</feature>
<dbReference type="GO" id="GO:1901135">
    <property type="term" value="P:carbohydrate derivative metabolic process"/>
    <property type="evidence" value="ECO:0007669"/>
    <property type="project" value="UniProtKB-ARBA"/>
</dbReference>